<dbReference type="GO" id="GO:0004866">
    <property type="term" value="F:endopeptidase inhibitor activity"/>
    <property type="evidence" value="ECO:0007669"/>
    <property type="project" value="InterPro"/>
</dbReference>
<gene>
    <name evidence="2" type="ORF">DCAF_LOCUS1254</name>
</gene>
<dbReference type="Gene3D" id="2.80.10.50">
    <property type="match status" value="1"/>
</dbReference>
<feature type="signal peptide" evidence="1">
    <location>
        <begin position="1"/>
        <end position="23"/>
    </location>
</feature>
<dbReference type="EMBL" id="CAWUPB010000130">
    <property type="protein sequence ID" value="CAK7323625.1"/>
    <property type="molecule type" value="Genomic_DNA"/>
</dbReference>
<sequence>MLLTLSFLLLASSMRMFPQAVHAFGNPVLDDKGFPLLPGFPYYMTSSQWPHDSGIVSLGKGNNDTCPLDIILQKFGAEGNRVRITTARGGFLSRISQMCTSVLMPPAQPALTNHWIVKHGKVGFNYTLVAYKLSSSDLLLSIADVGISYNSTSGLRRLALTKPPEPFLFQPAGGLRDVV</sequence>
<comment type="caution">
    <text evidence="2">The sequence shown here is derived from an EMBL/GenBank/DDBJ whole genome shotgun (WGS) entry which is preliminary data.</text>
</comment>
<protein>
    <submittedName>
        <fullName evidence="2">Uncharacterized protein</fullName>
    </submittedName>
</protein>
<dbReference type="SMART" id="SM00452">
    <property type="entry name" value="STI"/>
    <property type="match status" value="1"/>
</dbReference>
<dbReference type="InterPro" id="IPR002160">
    <property type="entry name" value="Prot_inh_Kunz-lg"/>
</dbReference>
<organism evidence="2 3">
    <name type="scientific">Dovyalis caffra</name>
    <dbReference type="NCBI Taxonomy" id="77055"/>
    <lineage>
        <taxon>Eukaryota</taxon>
        <taxon>Viridiplantae</taxon>
        <taxon>Streptophyta</taxon>
        <taxon>Embryophyta</taxon>
        <taxon>Tracheophyta</taxon>
        <taxon>Spermatophyta</taxon>
        <taxon>Magnoliopsida</taxon>
        <taxon>eudicotyledons</taxon>
        <taxon>Gunneridae</taxon>
        <taxon>Pentapetalae</taxon>
        <taxon>rosids</taxon>
        <taxon>fabids</taxon>
        <taxon>Malpighiales</taxon>
        <taxon>Salicaceae</taxon>
        <taxon>Flacourtieae</taxon>
        <taxon>Dovyalis</taxon>
    </lineage>
</organism>
<evidence type="ECO:0000256" key="1">
    <source>
        <dbReference type="SAM" id="SignalP"/>
    </source>
</evidence>
<evidence type="ECO:0000313" key="3">
    <source>
        <dbReference type="Proteomes" id="UP001314170"/>
    </source>
</evidence>
<name>A0AAV1QS41_9ROSI</name>
<keyword evidence="3" id="KW-1185">Reference proteome</keyword>
<feature type="chain" id="PRO_5043651360" evidence="1">
    <location>
        <begin position="24"/>
        <end position="179"/>
    </location>
</feature>
<dbReference type="AlphaFoldDB" id="A0AAV1QS41"/>
<dbReference type="InterPro" id="IPR011065">
    <property type="entry name" value="Kunitz_inhibitor_STI-like_sf"/>
</dbReference>
<dbReference type="Proteomes" id="UP001314170">
    <property type="component" value="Unassembled WGS sequence"/>
</dbReference>
<keyword evidence="1" id="KW-0732">Signal</keyword>
<reference evidence="2 3" key="1">
    <citation type="submission" date="2024-01" db="EMBL/GenBank/DDBJ databases">
        <authorList>
            <person name="Waweru B."/>
        </authorList>
    </citation>
    <scope>NUCLEOTIDE SEQUENCE [LARGE SCALE GENOMIC DNA]</scope>
</reference>
<proteinExistence type="predicted"/>
<accession>A0AAV1QS41</accession>
<dbReference type="SUPFAM" id="SSF50386">
    <property type="entry name" value="STI-like"/>
    <property type="match status" value="1"/>
</dbReference>
<evidence type="ECO:0000313" key="2">
    <source>
        <dbReference type="EMBL" id="CAK7323625.1"/>
    </source>
</evidence>